<sequence length="385" mass="44223">MLMLMPARFGYHIAKNNSSILRPISILRFKSNVPSARQSKNNLPADGIPKKSLPSEGEWKHLKLHIPGENVQTNDLKDRIPKFPLGKENVPTLLPRPGVPQVGKNFTFRQVIGILKNKTQPELIYESEPHRLYFLMCFCASIIFAIYGCVLFEWATWIANKEYDENEKEETNLAIRKREWAISLAMYLAPSAALFLLAYGAALFPTKLVRRIWYLPGPVEHIKFTSYPFIPGRPTPAYTVPLENLKRKHAARVWTGKGFYGTADKGFFYFTLLETLPNGKTKNWIVDRKGFFWSDGRVFDYLFGKETLQEAEAGIPYDKQFGIINQEVKKKKQQLREKHGVLWRYKMAAEEFGKDIKKLGGYITNSKSIDNKKKTDNGKQLPKGK</sequence>
<keyword evidence="5" id="KW-1185">Reference proteome</keyword>
<dbReference type="RefSeq" id="XP_715880.2">
    <property type="nucleotide sequence ID" value="XM_710787.2"/>
</dbReference>
<keyword evidence="2" id="KW-1133">Transmembrane helix</keyword>
<dbReference type="KEGG" id="cal:CAALFM_C105210CA"/>
<feature type="transmembrane region" description="Helical" evidence="2">
    <location>
        <begin position="180"/>
        <end position="204"/>
    </location>
</feature>
<reference evidence="4 5" key="3">
    <citation type="journal article" date="2013" name="Genome Biol.">
        <title>Assembly of a phased diploid Candida albicans genome facilitates allele-specific measurements and provides a simple model for repeat and indel structure.</title>
        <authorList>
            <person name="Muzzey D."/>
            <person name="Schwartz K."/>
            <person name="Weissman J.S."/>
            <person name="Sherlock G."/>
        </authorList>
    </citation>
    <scope>NUCLEOTIDE SEQUENCE [LARGE SCALE GENOMIC DNA]</scope>
    <source>
        <strain evidence="5">SC5314 / ATCC MYA-2876</strain>
    </source>
</reference>
<gene>
    <name evidence="4" type="ordered locus">CAALFM_C105210CA</name>
    <name evidence="3" type="ordered locus">orf19.8075</name>
</gene>
<evidence type="ECO:0000313" key="5">
    <source>
        <dbReference type="Proteomes" id="UP000000559"/>
    </source>
</evidence>
<dbReference type="AlphaFoldDB" id="A0A1D8PDG9"/>
<reference evidence="4 5" key="1">
    <citation type="journal article" date="2004" name="Proc. Natl. Acad. Sci. U.S.A.">
        <title>The diploid genome sequence of Candida albicans.</title>
        <authorList>
            <person name="Jones T."/>
            <person name="Federspiel N.A."/>
            <person name="Chibana H."/>
            <person name="Dungan J."/>
            <person name="Kalman S."/>
            <person name="Magee B.B."/>
            <person name="Newport G."/>
            <person name="Thorstenson Y.R."/>
            <person name="Agabian N."/>
            <person name="Magee P.T."/>
            <person name="Davis R.W."/>
            <person name="Scherer S."/>
        </authorList>
    </citation>
    <scope>NUCLEOTIDE SEQUENCE [LARGE SCALE GENOMIC DNA]</scope>
    <source>
        <strain evidence="5">SC5314 / ATCC MYA-2876</strain>
    </source>
</reference>
<dbReference type="VEuPathDB" id="FungiDB:C1_05210C_A"/>
<evidence type="ECO:0000256" key="2">
    <source>
        <dbReference type="SAM" id="Phobius"/>
    </source>
</evidence>
<reference evidence="4 5" key="2">
    <citation type="journal article" date="2007" name="Genome Biol.">
        <title>Assembly of the Candida albicans genome into sixteen supercontigs aligned on the eight chromosomes.</title>
        <authorList>
            <person name="van het Hoog M."/>
            <person name="Rast T.J."/>
            <person name="Martchenko M."/>
            <person name="Grindle S."/>
            <person name="Dignard D."/>
            <person name="Hogues H."/>
            <person name="Cuomo C."/>
            <person name="Berriman M."/>
            <person name="Scherer S."/>
            <person name="Magee B.B."/>
            <person name="Whiteway M."/>
            <person name="Chibana H."/>
            <person name="Nantel A."/>
            <person name="Magee P.T."/>
        </authorList>
    </citation>
    <scope>GENOME REANNOTATION</scope>
    <source>
        <strain evidence="5">SC5314 / ATCC MYA-2876</strain>
    </source>
</reference>
<name>A0A1D8PDG9_CANAL</name>
<protein>
    <submittedName>
        <fullName evidence="4">Uncharacterized protein</fullName>
    </submittedName>
</protein>
<evidence type="ECO:0000313" key="4">
    <source>
        <dbReference type="EMBL" id="AOW26191.1"/>
    </source>
</evidence>
<feature type="region of interest" description="Disordered" evidence="1">
    <location>
        <begin position="366"/>
        <end position="385"/>
    </location>
</feature>
<organism evidence="4 5">
    <name type="scientific">Candida albicans (strain SC5314 / ATCC MYA-2876)</name>
    <name type="common">Yeast</name>
    <dbReference type="NCBI Taxonomy" id="237561"/>
    <lineage>
        <taxon>Eukaryota</taxon>
        <taxon>Fungi</taxon>
        <taxon>Dikarya</taxon>
        <taxon>Ascomycota</taxon>
        <taxon>Saccharomycotina</taxon>
        <taxon>Pichiomycetes</taxon>
        <taxon>Debaryomycetaceae</taxon>
        <taxon>Candida/Lodderomyces clade</taxon>
        <taxon>Candida</taxon>
    </lineage>
</organism>
<dbReference type="SMR" id="A0A1D8PDG9"/>
<accession>A0A1D8PDG9</accession>
<dbReference type="eggNOG" id="ENOG502RZCP">
    <property type="taxonomic scope" value="Eukaryota"/>
</dbReference>
<dbReference type="EMBL" id="CP017623">
    <property type="protein sequence ID" value="AOW26191.1"/>
    <property type="molecule type" value="Genomic_DNA"/>
</dbReference>
<dbReference type="GeneID" id="3642465"/>
<dbReference type="FunCoup" id="A0A1D8PDG9">
    <property type="interactions" value="10"/>
</dbReference>
<proteinExistence type="predicted"/>
<dbReference type="InParanoid" id="A0A1D8PDG9"/>
<dbReference type="OrthoDB" id="4083656at2759"/>
<feature type="transmembrane region" description="Helical" evidence="2">
    <location>
        <begin position="132"/>
        <end position="160"/>
    </location>
</feature>
<dbReference type="CGD" id="CAL0000195827">
    <property type="gene designation" value="orf19.8075"/>
</dbReference>
<keyword evidence="2" id="KW-0472">Membrane</keyword>
<keyword evidence="2" id="KW-0812">Transmembrane</keyword>
<evidence type="ECO:0000256" key="1">
    <source>
        <dbReference type="SAM" id="MobiDB-lite"/>
    </source>
</evidence>
<dbReference type="Proteomes" id="UP000000559">
    <property type="component" value="Chromosome 1"/>
</dbReference>
<evidence type="ECO:0000313" key="3">
    <source>
        <dbReference type="CGD" id="CAL0000195827"/>
    </source>
</evidence>